<keyword evidence="10" id="KW-0170">Cobalt</keyword>
<comment type="function">
    <text evidence="11">Probable lysosomal cobalamin transporter. Required to export cobalamin from lysosomes allowing its conversion to cofactors.</text>
</comment>
<dbReference type="PANTHER" id="PTHR16130">
    <property type="entry name" value="LYSOSOMAL COBALAMIN TRANSPORTER-RELATED"/>
    <property type="match status" value="1"/>
</dbReference>
<dbReference type="GO" id="GO:0005774">
    <property type="term" value="C:vacuolar membrane"/>
    <property type="evidence" value="ECO:0007669"/>
    <property type="project" value="TreeGrafter"/>
</dbReference>
<feature type="compositionally biased region" description="Basic and acidic residues" evidence="12">
    <location>
        <begin position="243"/>
        <end position="266"/>
    </location>
</feature>
<evidence type="ECO:0000256" key="7">
    <source>
        <dbReference type="ARBA" id="ARBA00022989"/>
    </source>
</evidence>
<feature type="transmembrane region" description="Helical" evidence="13">
    <location>
        <begin position="515"/>
        <end position="534"/>
    </location>
</feature>
<evidence type="ECO:0000256" key="1">
    <source>
        <dbReference type="ARBA" id="ARBA00004155"/>
    </source>
</evidence>
<feature type="compositionally biased region" description="Basic and acidic residues" evidence="12">
    <location>
        <begin position="586"/>
        <end position="596"/>
    </location>
</feature>
<sequence>MALIQSALIWVVYAVALVICLFIASIFVYVYQAPKERSILVDIVCIFTLLSLLATVLLLPVDVALVSSTTSSKLGRRKDWATQNKVDDIVKTLEIVYYTLYSLDAILCLLVLPFTYFWHEEYDEVDAQEGNQTLGQRFWGAFKYTIGFIVLVVAVFLIGFFVPVAKDRKGAHYDLDYFKHLLQAEDHGERALTFALGLLITIGTLIYILYTAAGFALLPITFIKSAPGISAPTLSANTASELEQNRERQRQLEGRNEGREGGLPPKDRREFEALIREERTLVRRERLAAEASGEGHGWLMKAWIKVEAVFRPLKLIGGLLLIVVSIFVWVCMLLTFADKAKNSICKSHCGYVLGHINIFNPMNWIFVKSAKVFPIDYIIFLLLALYFFSSSVVGISVIGIRFLWIKIFTIRKGHSTPQALLLATMLLTLMVLAINYAMAMIVAPQYAHYGPQTFCDRPPTPATAQPDCSDHHRAIKPCTEVSDSQAAKNVCTPSVGSTFMDRITVNFSFFGAVDFWAQVAFLAVFLIVFVLSLFRTPKLDQYVLDQDAEEDEEEGLLASTGRRFGATWQDITGRAGNKKSANRVGGDGRDNDRDDE</sequence>
<evidence type="ECO:0000256" key="8">
    <source>
        <dbReference type="ARBA" id="ARBA00023136"/>
    </source>
</evidence>
<accession>A0AA43QKJ6</accession>
<evidence type="ECO:0000256" key="10">
    <source>
        <dbReference type="ARBA" id="ARBA00023285"/>
    </source>
</evidence>
<name>A0AA43QKJ6_9LECA</name>
<feature type="region of interest" description="Disordered" evidence="12">
    <location>
        <begin position="568"/>
        <end position="596"/>
    </location>
</feature>
<feature type="transmembrane region" description="Helical" evidence="13">
    <location>
        <begin position="38"/>
        <end position="67"/>
    </location>
</feature>
<dbReference type="AlphaFoldDB" id="A0AA43QKJ6"/>
<feature type="transmembrane region" description="Helical" evidence="13">
    <location>
        <begin position="378"/>
        <end position="400"/>
    </location>
</feature>
<evidence type="ECO:0000256" key="12">
    <source>
        <dbReference type="SAM" id="MobiDB-lite"/>
    </source>
</evidence>
<reference evidence="14" key="1">
    <citation type="journal article" date="2023" name="Genome Biol. Evol.">
        <title>First Whole Genome Sequence and Flow Cytometry Genome Size Data for the Lichen-Forming Fungus Ramalina farinacea (Ascomycota).</title>
        <authorList>
            <person name="Llewellyn T."/>
            <person name="Mian S."/>
            <person name="Hill R."/>
            <person name="Leitch I.J."/>
            <person name="Gaya E."/>
        </authorList>
    </citation>
    <scope>NUCLEOTIDE SEQUENCE</scope>
    <source>
        <strain evidence="14">LIQ254RAFAR</strain>
    </source>
</reference>
<evidence type="ECO:0000256" key="5">
    <source>
        <dbReference type="ARBA" id="ARBA00022628"/>
    </source>
</evidence>
<evidence type="ECO:0000256" key="6">
    <source>
        <dbReference type="ARBA" id="ARBA00022692"/>
    </source>
</evidence>
<feature type="transmembrane region" description="Helical" evidence="13">
    <location>
        <begin position="315"/>
        <end position="337"/>
    </location>
</feature>
<evidence type="ECO:0000313" key="14">
    <source>
        <dbReference type="EMBL" id="MDI1488203.1"/>
    </source>
</evidence>
<evidence type="ECO:0000256" key="13">
    <source>
        <dbReference type="SAM" id="Phobius"/>
    </source>
</evidence>
<comment type="similarity">
    <text evidence="2">Belongs to the LIMR family. LMBRD1 subfamily.</text>
</comment>
<feature type="region of interest" description="Disordered" evidence="12">
    <location>
        <begin position="238"/>
        <end position="266"/>
    </location>
</feature>
<dbReference type="InterPro" id="IPR006876">
    <property type="entry name" value="LMBR1-like_membr_prot"/>
</dbReference>
<evidence type="ECO:0000313" key="15">
    <source>
        <dbReference type="Proteomes" id="UP001161017"/>
    </source>
</evidence>
<keyword evidence="7 13" id="KW-1133">Transmembrane helix</keyword>
<keyword evidence="5" id="KW-0846">Cobalamin</keyword>
<keyword evidence="9" id="KW-0458">Lysosome</keyword>
<evidence type="ECO:0000256" key="9">
    <source>
        <dbReference type="ARBA" id="ARBA00023228"/>
    </source>
</evidence>
<protein>
    <recommendedName>
        <fullName evidence="3">Probable lysosomal cobalamin transporter</fullName>
    </recommendedName>
</protein>
<dbReference type="EMBL" id="JAPUFD010000007">
    <property type="protein sequence ID" value="MDI1488203.1"/>
    <property type="molecule type" value="Genomic_DNA"/>
</dbReference>
<keyword evidence="4" id="KW-0813">Transport</keyword>
<feature type="transmembrane region" description="Helical" evidence="13">
    <location>
        <begin position="95"/>
        <end position="118"/>
    </location>
</feature>
<keyword evidence="6 13" id="KW-0812">Transmembrane</keyword>
<keyword evidence="15" id="KW-1185">Reference proteome</keyword>
<evidence type="ECO:0000256" key="3">
    <source>
        <dbReference type="ARBA" id="ARBA00017088"/>
    </source>
</evidence>
<dbReference type="GO" id="GO:0031419">
    <property type="term" value="F:cobalamin binding"/>
    <property type="evidence" value="ECO:0007669"/>
    <property type="project" value="UniProtKB-KW"/>
</dbReference>
<keyword evidence="8 13" id="KW-0472">Membrane</keyword>
<dbReference type="Pfam" id="PF04791">
    <property type="entry name" value="LMBR1"/>
    <property type="match status" value="1"/>
</dbReference>
<evidence type="ECO:0000256" key="11">
    <source>
        <dbReference type="ARBA" id="ARBA00025515"/>
    </source>
</evidence>
<dbReference type="PANTHER" id="PTHR16130:SF2">
    <property type="entry name" value="LYSOSOMAL COBALAMIN TRANSPORT ESCORT PROTEIN LMBD1"/>
    <property type="match status" value="1"/>
</dbReference>
<dbReference type="Proteomes" id="UP001161017">
    <property type="component" value="Unassembled WGS sequence"/>
</dbReference>
<proteinExistence type="inferred from homology"/>
<organism evidence="14 15">
    <name type="scientific">Ramalina farinacea</name>
    <dbReference type="NCBI Taxonomy" id="258253"/>
    <lineage>
        <taxon>Eukaryota</taxon>
        <taxon>Fungi</taxon>
        <taxon>Dikarya</taxon>
        <taxon>Ascomycota</taxon>
        <taxon>Pezizomycotina</taxon>
        <taxon>Lecanoromycetes</taxon>
        <taxon>OSLEUM clade</taxon>
        <taxon>Lecanoromycetidae</taxon>
        <taxon>Lecanorales</taxon>
        <taxon>Lecanorineae</taxon>
        <taxon>Ramalinaceae</taxon>
        <taxon>Ramalina</taxon>
    </lineage>
</organism>
<gene>
    <name evidence="14" type="ORF">OHK93_007477</name>
</gene>
<feature type="transmembrane region" description="Helical" evidence="13">
    <location>
        <begin position="191"/>
        <end position="210"/>
    </location>
</feature>
<comment type="caution">
    <text evidence="14">The sequence shown here is derived from an EMBL/GenBank/DDBJ whole genome shotgun (WGS) entry which is preliminary data.</text>
</comment>
<comment type="subcellular location">
    <subcellularLocation>
        <location evidence="1">Lysosome membrane</location>
        <topology evidence="1">Multi-pass membrane protein</topology>
    </subcellularLocation>
</comment>
<feature type="transmembrane region" description="Helical" evidence="13">
    <location>
        <begin position="138"/>
        <end position="162"/>
    </location>
</feature>
<evidence type="ECO:0000256" key="4">
    <source>
        <dbReference type="ARBA" id="ARBA00022448"/>
    </source>
</evidence>
<feature type="transmembrane region" description="Helical" evidence="13">
    <location>
        <begin position="420"/>
        <end position="443"/>
    </location>
</feature>
<evidence type="ECO:0000256" key="2">
    <source>
        <dbReference type="ARBA" id="ARBA00009901"/>
    </source>
</evidence>
<dbReference type="InterPro" id="IPR050854">
    <property type="entry name" value="LMBD1_LysCbl_Transport"/>
</dbReference>
<dbReference type="GO" id="GO:0072665">
    <property type="term" value="P:protein localization to vacuole"/>
    <property type="evidence" value="ECO:0007669"/>
    <property type="project" value="TreeGrafter"/>
</dbReference>
<feature type="transmembrane region" description="Helical" evidence="13">
    <location>
        <begin position="7"/>
        <end position="32"/>
    </location>
</feature>
<feature type="transmembrane region" description="Helical" evidence="13">
    <location>
        <begin position="349"/>
        <end position="366"/>
    </location>
</feature>